<dbReference type="InterPro" id="IPR026387">
    <property type="entry name" value="OMP_w_GlyGly"/>
</dbReference>
<dbReference type="Proteomes" id="UP001156601">
    <property type="component" value="Unassembled WGS sequence"/>
</dbReference>
<reference evidence="2" key="2">
    <citation type="submission" date="2023-01" db="EMBL/GenBank/DDBJ databases">
        <title>Draft genome sequence of Agaribacter marinus strain NBRC 110023.</title>
        <authorList>
            <person name="Sun Q."/>
            <person name="Mori K."/>
        </authorList>
    </citation>
    <scope>NUCLEOTIDE SEQUENCE</scope>
    <source>
        <strain evidence="2">NBRC 110023</strain>
    </source>
</reference>
<sequence length="252" mass="27256">MKKSIFVSAAIVAAFVSMPTSADTVLGVYAGAQGWNMGVEGGFARDEDIAQFGFEDKTNSSFYVALEHLVPVIPNIKVVRTSYDTDGGTNLSSTFTFGGEVYPIDTTLDTNIDLSTTDYILYYEILDNDLASFDIGVNAKQVSGEFVVVDSETQRMAMEDFDGFIPMAYGRVAVGIPGTGIGAYVEGSFLSIDDNSVSDYQAALTYNFIESLALDFTIQAGYRSTTLDIEDIDGIYADLEFDGAFAGIEIHF</sequence>
<feature type="chain" id="PRO_5041370996" evidence="1">
    <location>
        <begin position="23"/>
        <end position="252"/>
    </location>
</feature>
<keyword evidence="1" id="KW-0732">Signal</keyword>
<evidence type="ECO:0000313" key="3">
    <source>
        <dbReference type="Proteomes" id="UP001156601"/>
    </source>
</evidence>
<dbReference type="NCBIfam" id="TIGR04219">
    <property type="entry name" value="OMP_w_GlyGly"/>
    <property type="match status" value="1"/>
</dbReference>
<feature type="signal peptide" evidence="1">
    <location>
        <begin position="1"/>
        <end position="22"/>
    </location>
</feature>
<keyword evidence="3" id="KW-1185">Reference proteome</keyword>
<proteinExistence type="predicted"/>
<protein>
    <submittedName>
        <fullName evidence="2">Outer membrane protein</fullName>
    </submittedName>
</protein>
<reference evidence="2" key="1">
    <citation type="journal article" date="2014" name="Int. J. Syst. Evol. Microbiol.">
        <title>Complete genome sequence of Corynebacterium casei LMG S-19264T (=DSM 44701T), isolated from a smear-ripened cheese.</title>
        <authorList>
            <consortium name="US DOE Joint Genome Institute (JGI-PGF)"/>
            <person name="Walter F."/>
            <person name="Albersmeier A."/>
            <person name="Kalinowski J."/>
            <person name="Ruckert C."/>
        </authorList>
    </citation>
    <scope>NUCLEOTIDE SEQUENCE</scope>
    <source>
        <strain evidence="2">NBRC 110023</strain>
    </source>
</reference>
<gene>
    <name evidence="2" type="ORF">GCM10007852_34020</name>
</gene>
<evidence type="ECO:0000313" key="2">
    <source>
        <dbReference type="EMBL" id="GLR72494.1"/>
    </source>
</evidence>
<dbReference type="RefSeq" id="WP_284218910.1">
    <property type="nucleotide sequence ID" value="NZ_BSOT01000010.1"/>
</dbReference>
<organism evidence="2 3">
    <name type="scientific">Agaribacter marinus</name>
    <dbReference type="NCBI Taxonomy" id="1431249"/>
    <lineage>
        <taxon>Bacteria</taxon>
        <taxon>Pseudomonadati</taxon>
        <taxon>Pseudomonadota</taxon>
        <taxon>Gammaproteobacteria</taxon>
        <taxon>Alteromonadales</taxon>
        <taxon>Alteromonadaceae</taxon>
        <taxon>Agaribacter</taxon>
    </lineage>
</organism>
<dbReference type="EMBL" id="BSOT01000010">
    <property type="protein sequence ID" value="GLR72494.1"/>
    <property type="molecule type" value="Genomic_DNA"/>
</dbReference>
<name>A0AA37T268_9ALTE</name>
<comment type="caution">
    <text evidence="2">The sequence shown here is derived from an EMBL/GenBank/DDBJ whole genome shotgun (WGS) entry which is preliminary data.</text>
</comment>
<dbReference type="AlphaFoldDB" id="A0AA37T268"/>
<evidence type="ECO:0000256" key="1">
    <source>
        <dbReference type="SAM" id="SignalP"/>
    </source>
</evidence>
<accession>A0AA37T268</accession>